<reference evidence="2" key="2">
    <citation type="submission" date="2021-04" db="EMBL/GenBank/DDBJ databases">
        <authorList>
            <person name="Gilroy R."/>
        </authorList>
    </citation>
    <scope>NUCLEOTIDE SEQUENCE</scope>
    <source>
        <strain evidence="2">876</strain>
    </source>
</reference>
<proteinExistence type="predicted"/>
<evidence type="ECO:0000313" key="2">
    <source>
        <dbReference type="EMBL" id="MBU3829566.1"/>
    </source>
</evidence>
<dbReference type="Gene3D" id="3.10.120.10">
    <property type="entry name" value="Cytochrome b5-like heme/steroid binding domain"/>
    <property type="match status" value="1"/>
</dbReference>
<protein>
    <submittedName>
        <fullName evidence="2">Cytochrome B5</fullName>
    </submittedName>
</protein>
<dbReference type="Pfam" id="PF00173">
    <property type="entry name" value="Cyt-b5"/>
    <property type="match status" value="1"/>
</dbReference>
<gene>
    <name evidence="2" type="ORF">H9843_01480</name>
</gene>
<dbReference type="InterPro" id="IPR001199">
    <property type="entry name" value="Cyt_B5-like_heme/steroid-bd"/>
</dbReference>
<dbReference type="SMART" id="SM01117">
    <property type="entry name" value="Cyt-b5"/>
    <property type="match status" value="1"/>
</dbReference>
<dbReference type="EMBL" id="JAHLFK010000009">
    <property type="protein sequence ID" value="MBU3829566.1"/>
    <property type="molecule type" value="Genomic_DNA"/>
</dbReference>
<dbReference type="Proteomes" id="UP000824180">
    <property type="component" value="Unassembled WGS sequence"/>
</dbReference>
<sequence length="78" mass="8416">MAEKTFSKEELATFNGQNGQPTYVAVNGTVYDVSGKKAWTDGKHHGHIAGQDLTDALLNDSPHGDKVLKRLPVVGKLI</sequence>
<dbReference type="SUPFAM" id="SSF55856">
    <property type="entry name" value="Cytochrome b5-like heme/steroid binding domain"/>
    <property type="match status" value="1"/>
</dbReference>
<reference evidence="2" key="1">
    <citation type="journal article" date="2021" name="PeerJ">
        <title>Extensive microbial diversity within the chicken gut microbiome revealed by metagenomics and culture.</title>
        <authorList>
            <person name="Gilroy R."/>
            <person name="Ravi A."/>
            <person name="Getino M."/>
            <person name="Pursley I."/>
            <person name="Horton D.L."/>
            <person name="Alikhan N.F."/>
            <person name="Baker D."/>
            <person name="Gharbi K."/>
            <person name="Hall N."/>
            <person name="Watson M."/>
            <person name="Adriaenssens E.M."/>
            <person name="Foster-Nyarko E."/>
            <person name="Jarju S."/>
            <person name="Secka A."/>
            <person name="Antonio M."/>
            <person name="Oren A."/>
            <person name="Chaudhuri R.R."/>
            <person name="La Ragione R."/>
            <person name="Hildebrand F."/>
            <person name="Pallen M.J."/>
        </authorList>
    </citation>
    <scope>NUCLEOTIDE SEQUENCE</scope>
    <source>
        <strain evidence="2">876</strain>
    </source>
</reference>
<evidence type="ECO:0000313" key="3">
    <source>
        <dbReference type="Proteomes" id="UP000824180"/>
    </source>
</evidence>
<name>A0A9E2NUT6_9LACO</name>
<feature type="domain" description="Cytochrome b5 heme-binding" evidence="1">
    <location>
        <begin position="6"/>
        <end position="78"/>
    </location>
</feature>
<dbReference type="InterPro" id="IPR036400">
    <property type="entry name" value="Cyt_B5-like_heme/steroid_sf"/>
</dbReference>
<dbReference type="AlphaFoldDB" id="A0A9E2NUT6"/>
<accession>A0A9E2NUT6</accession>
<evidence type="ECO:0000259" key="1">
    <source>
        <dbReference type="SMART" id="SM01117"/>
    </source>
</evidence>
<comment type="caution">
    <text evidence="2">The sequence shown here is derived from an EMBL/GenBank/DDBJ whole genome shotgun (WGS) entry which is preliminary data.</text>
</comment>
<organism evidence="2 3">
    <name type="scientific">Candidatus Limosilactobacillus merdavium</name>
    <dbReference type="NCBI Taxonomy" id="2838651"/>
    <lineage>
        <taxon>Bacteria</taxon>
        <taxon>Bacillati</taxon>
        <taxon>Bacillota</taxon>
        <taxon>Bacilli</taxon>
        <taxon>Lactobacillales</taxon>
        <taxon>Lactobacillaceae</taxon>
        <taxon>Limosilactobacillus</taxon>
    </lineage>
</organism>